<evidence type="ECO:0000313" key="1">
    <source>
        <dbReference type="EMBL" id="PDX73970.1"/>
    </source>
</evidence>
<protein>
    <submittedName>
        <fullName evidence="1">DNA-binding protein</fullName>
    </submittedName>
</protein>
<gene>
    <name evidence="1" type="ORF">CGS55_00110</name>
</gene>
<keyword evidence="1" id="KW-0238">DNA-binding</keyword>
<dbReference type="GO" id="GO:0003677">
    <property type="term" value="F:DNA binding"/>
    <property type="evidence" value="ECO:0007669"/>
    <property type="project" value="UniProtKB-KW"/>
</dbReference>
<dbReference type="AlphaFoldDB" id="A0A2A7A4D1"/>
<organism evidence="1 2">
    <name type="scientific">Faecalibacterium prausnitzii</name>
    <dbReference type="NCBI Taxonomy" id="853"/>
    <lineage>
        <taxon>Bacteria</taxon>
        <taxon>Bacillati</taxon>
        <taxon>Bacillota</taxon>
        <taxon>Clostridia</taxon>
        <taxon>Eubacteriales</taxon>
        <taxon>Oscillospiraceae</taxon>
        <taxon>Faecalibacterium</taxon>
    </lineage>
</organism>
<name>A0A2A7A4D1_9FIRM</name>
<proteinExistence type="predicted"/>
<accession>A0A2A7A4D1</accession>
<comment type="caution">
    <text evidence="1">The sequence shown here is derived from an EMBL/GenBank/DDBJ whole genome shotgun (WGS) entry which is preliminary data.</text>
</comment>
<dbReference type="EMBL" id="NMTV01000005">
    <property type="protein sequence ID" value="PDX73970.1"/>
    <property type="molecule type" value="Genomic_DNA"/>
</dbReference>
<dbReference type="Proteomes" id="UP000219901">
    <property type="component" value="Unassembled WGS sequence"/>
</dbReference>
<reference evidence="1 2" key="1">
    <citation type="journal article" date="2017" name="Front. Microbiol.">
        <title>New Insights into the Diversity of the Genus Faecalibacterium.</title>
        <authorList>
            <person name="Benevides L."/>
            <person name="Burman S."/>
            <person name="Martin R."/>
            <person name="Robert V."/>
            <person name="Thomas M."/>
            <person name="Miquel S."/>
            <person name="Chain F."/>
            <person name="Sokol H."/>
            <person name="Bermudez-Humaran L.G."/>
            <person name="Morrison M."/>
            <person name="Langella P."/>
            <person name="Azevedo V.A."/>
            <person name="Chatel J.M."/>
            <person name="Soares S."/>
        </authorList>
    </citation>
    <scope>NUCLEOTIDE SEQUENCE [LARGE SCALE GENOMIC DNA]</scope>
    <source>
        <strain evidence="1 2">CNCM I 4546</strain>
    </source>
</reference>
<sequence length="209" mass="24177">MRTLLECYKILEEYPNGMTKDQFYRVARINKQHAKYLLDSGLVPCINTGKKTRKYHIATHDVITYLCDREDNPEKYKVPTGFYIGKNGCSKRHPDKPRAEIIRFNFTEPEKTGLYTLWEKLTVGYDDLLTTPVVSELTGYSAQSIQRWCNQKILVGFKIRGTLTIPRLAVVEFMSGDRATAIVRKSQRHLDLLRTYAQDCHEGAMTITY</sequence>
<evidence type="ECO:0000313" key="2">
    <source>
        <dbReference type="Proteomes" id="UP000219901"/>
    </source>
</evidence>